<dbReference type="InterPro" id="IPR050553">
    <property type="entry name" value="Thioredoxin_ResA/DsbE_sf"/>
</dbReference>
<feature type="domain" description="Thioredoxin" evidence="6">
    <location>
        <begin position="300"/>
        <end position="428"/>
    </location>
</feature>
<keyword evidence="5" id="KW-0732">Signal</keyword>
<dbReference type="EMBL" id="JANCMU010000001">
    <property type="protein sequence ID" value="MDG4944867.1"/>
    <property type="molecule type" value="Genomic_DNA"/>
</dbReference>
<evidence type="ECO:0000259" key="6">
    <source>
        <dbReference type="PROSITE" id="PS51352"/>
    </source>
</evidence>
<evidence type="ECO:0000313" key="8">
    <source>
        <dbReference type="Proteomes" id="UP001152599"/>
    </source>
</evidence>
<dbReference type="InterPro" id="IPR013766">
    <property type="entry name" value="Thioredoxin_domain"/>
</dbReference>
<evidence type="ECO:0000313" key="7">
    <source>
        <dbReference type="EMBL" id="MDG4944867.1"/>
    </source>
</evidence>
<dbReference type="AlphaFoldDB" id="A0A9X4MY12"/>
<feature type="signal peptide" evidence="5">
    <location>
        <begin position="1"/>
        <end position="18"/>
    </location>
</feature>
<name>A0A9X4MY12_9FLAO</name>
<dbReference type="RefSeq" id="WP_304419620.1">
    <property type="nucleotide sequence ID" value="NZ_JANCMU010000001.1"/>
</dbReference>
<gene>
    <name evidence="7" type="ORF">NMK71_00420</name>
</gene>
<dbReference type="GO" id="GO:0030313">
    <property type="term" value="C:cell envelope"/>
    <property type="evidence" value="ECO:0007669"/>
    <property type="project" value="UniProtKB-SubCell"/>
</dbReference>
<keyword evidence="2" id="KW-0201">Cytochrome c-type biogenesis</keyword>
<dbReference type="Gene3D" id="3.40.30.10">
    <property type="entry name" value="Glutaredoxin"/>
    <property type="match status" value="1"/>
</dbReference>
<accession>A0A9X4MY12</accession>
<keyword evidence="8" id="KW-1185">Reference proteome</keyword>
<proteinExistence type="predicted"/>
<dbReference type="Pfam" id="PF08534">
    <property type="entry name" value="Redoxin"/>
    <property type="match status" value="1"/>
</dbReference>
<reference evidence="7" key="1">
    <citation type="submission" date="2022-07" db="EMBL/GenBank/DDBJ databases">
        <title>Description and genome-wide analysis of Profundicola chukchiensis gen. nov., sp. nov., marine bacteria isolated from bottom sediments of the Chukchi Sea.</title>
        <authorList>
            <person name="Romanenko L."/>
            <person name="Otstavnykh N."/>
            <person name="Kurilenko V."/>
            <person name="Eremeev V."/>
            <person name="Velansky P."/>
            <person name="Mikhailov V."/>
            <person name="Isaeva M."/>
        </authorList>
    </citation>
    <scope>NUCLEOTIDE SEQUENCE</scope>
    <source>
        <strain evidence="7">KMM 9713</strain>
    </source>
</reference>
<dbReference type="SUPFAM" id="SSF52833">
    <property type="entry name" value="Thioredoxin-like"/>
    <property type="match status" value="1"/>
</dbReference>
<keyword evidence="4" id="KW-0676">Redox-active center</keyword>
<protein>
    <submittedName>
        <fullName evidence="7">TlpA family protein disulfide reductase</fullName>
    </submittedName>
</protein>
<evidence type="ECO:0000256" key="5">
    <source>
        <dbReference type="SAM" id="SignalP"/>
    </source>
</evidence>
<organism evidence="7 8">
    <name type="scientific">Profundicola chukchiensis</name>
    <dbReference type="NCBI Taxonomy" id="2961959"/>
    <lineage>
        <taxon>Bacteria</taxon>
        <taxon>Pseudomonadati</taxon>
        <taxon>Bacteroidota</taxon>
        <taxon>Flavobacteriia</taxon>
        <taxon>Flavobacteriales</taxon>
        <taxon>Weeksellaceae</taxon>
        <taxon>Profundicola</taxon>
    </lineage>
</organism>
<evidence type="ECO:0000256" key="2">
    <source>
        <dbReference type="ARBA" id="ARBA00022748"/>
    </source>
</evidence>
<dbReference type="PROSITE" id="PS51352">
    <property type="entry name" value="THIOREDOXIN_2"/>
    <property type="match status" value="1"/>
</dbReference>
<evidence type="ECO:0000256" key="1">
    <source>
        <dbReference type="ARBA" id="ARBA00004196"/>
    </source>
</evidence>
<dbReference type="PANTHER" id="PTHR42852:SF6">
    <property type="entry name" value="THIOL:DISULFIDE INTERCHANGE PROTEIN DSBE"/>
    <property type="match status" value="1"/>
</dbReference>
<evidence type="ECO:0000256" key="3">
    <source>
        <dbReference type="ARBA" id="ARBA00023157"/>
    </source>
</evidence>
<sequence>MKKLIAVSFLAVASALNAQFDLNAKIKGYENKPVLVKIYENGSERLVKRVETDKQGNFKLNFPTAYIGKITFELSQGGFEVISANENISLTTDINDPLHKVHFDGGINQQIQDVFELDDKKSLRDFTLVELVKLYKPQDAFYQALQTEIRRIDNLEAKPISNEAIQYYIDAKNELGEYNANKFNAAQIQDKAKKHLVMDNMNLENFGLLQDFLSTYISYSIGDARTKQDAAKNIEYALDDLLELVQTDTSRGQAILTNIIPMLEGNGFNEMSQKYLSQAESLTCEITPDLQAIIDGKGNIEVGKVAPNIVFDKKIKKAKSLYDVKANQKLVVFWASWCPHCINELPHLKEFYKDFQKKGGEIVAIALDMDRVPYERAIEGTEWINYSDLMKWQSPYVKSYGITGTPTMILLDKDNKVVKIGSRVSEFL</sequence>
<keyword evidence="3" id="KW-1015">Disulfide bond</keyword>
<comment type="subcellular location">
    <subcellularLocation>
        <location evidence="1">Cell envelope</location>
    </subcellularLocation>
</comment>
<feature type="chain" id="PRO_5040872098" evidence="5">
    <location>
        <begin position="19"/>
        <end position="428"/>
    </location>
</feature>
<dbReference type="PANTHER" id="PTHR42852">
    <property type="entry name" value="THIOL:DISULFIDE INTERCHANGE PROTEIN DSBE"/>
    <property type="match status" value="1"/>
</dbReference>
<comment type="caution">
    <text evidence="7">The sequence shown here is derived from an EMBL/GenBank/DDBJ whole genome shotgun (WGS) entry which is preliminary data.</text>
</comment>
<dbReference type="InterPro" id="IPR036249">
    <property type="entry name" value="Thioredoxin-like_sf"/>
</dbReference>
<dbReference type="InterPro" id="IPR013740">
    <property type="entry name" value="Redoxin"/>
</dbReference>
<dbReference type="Proteomes" id="UP001152599">
    <property type="component" value="Unassembled WGS sequence"/>
</dbReference>
<dbReference type="GO" id="GO:0017004">
    <property type="term" value="P:cytochrome complex assembly"/>
    <property type="evidence" value="ECO:0007669"/>
    <property type="project" value="UniProtKB-KW"/>
</dbReference>
<dbReference type="CDD" id="cd02966">
    <property type="entry name" value="TlpA_like_family"/>
    <property type="match status" value="1"/>
</dbReference>
<evidence type="ECO:0000256" key="4">
    <source>
        <dbReference type="ARBA" id="ARBA00023284"/>
    </source>
</evidence>